<dbReference type="AlphaFoldDB" id="A0A9Q9AIY3"/>
<dbReference type="Gene3D" id="3.90.380.10">
    <property type="entry name" value="Naphthalene 1,2-dioxygenase Alpha Subunit, Chain A, domain 1"/>
    <property type="match status" value="2"/>
</dbReference>
<dbReference type="GO" id="GO:0005506">
    <property type="term" value="F:iron ion binding"/>
    <property type="evidence" value="ECO:0007669"/>
    <property type="project" value="InterPro"/>
</dbReference>
<evidence type="ECO:0000256" key="5">
    <source>
        <dbReference type="ARBA" id="ARBA00012763"/>
    </source>
</evidence>
<comment type="catalytic activity">
    <reaction evidence="12">
        <text>choline + 2 reduced [2Fe-2S]-[ferredoxin] + O2 + 2 H(+) = betaine aldehyde hydrate + 2 oxidized [2Fe-2S]-[ferredoxin] + H2O</text>
        <dbReference type="Rhea" id="RHEA:17769"/>
        <dbReference type="Rhea" id="RHEA-COMP:10000"/>
        <dbReference type="Rhea" id="RHEA-COMP:10001"/>
        <dbReference type="ChEBI" id="CHEBI:15354"/>
        <dbReference type="ChEBI" id="CHEBI:15377"/>
        <dbReference type="ChEBI" id="CHEBI:15378"/>
        <dbReference type="ChEBI" id="CHEBI:15379"/>
        <dbReference type="ChEBI" id="CHEBI:15870"/>
        <dbReference type="ChEBI" id="CHEBI:33737"/>
        <dbReference type="ChEBI" id="CHEBI:33738"/>
        <dbReference type="EC" id="1.14.15.7"/>
    </reaction>
</comment>
<dbReference type="InterPro" id="IPR017941">
    <property type="entry name" value="Rieske_2Fe-2S"/>
</dbReference>
<reference evidence="15" key="1">
    <citation type="submission" date="2022-06" db="EMBL/GenBank/DDBJ databases">
        <title>Complete genome sequences of two strains of the flax pathogen Septoria linicola.</title>
        <authorList>
            <person name="Lapalu N."/>
            <person name="Simon A."/>
            <person name="Demenou B."/>
            <person name="Paumier D."/>
            <person name="Guillot M.-P."/>
            <person name="Gout L."/>
            <person name="Valade R."/>
        </authorList>
    </citation>
    <scope>NUCLEOTIDE SEQUENCE</scope>
    <source>
        <strain evidence="15">SE15195</strain>
    </source>
</reference>
<proteinExistence type="inferred from homology"/>
<comment type="similarity">
    <text evidence="4">Belongs to the choline monooxygenase family.</text>
</comment>
<feature type="compositionally biased region" description="Polar residues" evidence="13">
    <location>
        <begin position="1"/>
        <end position="16"/>
    </location>
</feature>
<dbReference type="SUPFAM" id="SSF55961">
    <property type="entry name" value="Bet v1-like"/>
    <property type="match status" value="1"/>
</dbReference>
<dbReference type="GO" id="GO:0051537">
    <property type="term" value="F:2 iron, 2 sulfur cluster binding"/>
    <property type="evidence" value="ECO:0007669"/>
    <property type="project" value="UniProtKB-KW"/>
</dbReference>
<comment type="function">
    <text evidence="2">Catalyzes the first step of the osmoprotectant glycine betaine synthesis.</text>
</comment>
<dbReference type="InterPro" id="IPR015879">
    <property type="entry name" value="Ring_hydroxy_dOase_asu_C_dom"/>
</dbReference>
<keyword evidence="16" id="KW-1185">Reference proteome</keyword>
<protein>
    <recommendedName>
        <fullName evidence="6">Choline monooxygenase, chloroplastic</fullName>
        <ecNumber evidence="5">1.14.15.7</ecNumber>
    </recommendedName>
</protein>
<name>A0A9Q9AIY3_9PEZI</name>
<dbReference type="PANTHER" id="PTHR43756:SF5">
    <property type="entry name" value="CHOLINE MONOOXYGENASE, CHLOROPLASTIC"/>
    <property type="match status" value="1"/>
</dbReference>
<evidence type="ECO:0000256" key="13">
    <source>
        <dbReference type="SAM" id="MobiDB-lite"/>
    </source>
</evidence>
<evidence type="ECO:0000256" key="1">
    <source>
        <dbReference type="ARBA" id="ARBA00001962"/>
    </source>
</evidence>
<evidence type="ECO:0000256" key="12">
    <source>
        <dbReference type="ARBA" id="ARBA00049097"/>
    </source>
</evidence>
<accession>A0A9Q9AIY3</accession>
<gene>
    <name evidence="15" type="ORF">Slin15195_G002660</name>
</gene>
<evidence type="ECO:0000256" key="2">
    <source>
        <dbReference type="ARBA" id="ARBA00002149"/>
    </source>
</evidence>
<dbReference type="CDD" id="cd00680">
    <property type="entry name" value="RHO_alpha_C"/>
    <property type="match status" value="1"/>
</dbReference>
<dbReference type="CDD" id="cd03469">
    <property type="entry name" value="Rieske_RO_Alpha_N"/>
    <property type="match status" value="1"/>
</dbReference>
<evidence type="ECO:0000256" key="6">
    <source>
        <dbReference type="ARBA" id="ARBA00014931"/>
    </source>
</evidence>
<dbReference type="Pfam" id="PF00848">
    <property type="entry name" value="Ring_hydroxyl_A"/>
    <property type="match status" value="1"/>
</dbReference>
<feature type="region of interest" description="Disordered" evidence="13">
    <location>
        <begin position="1"/>
        <end position="23"/>
    </location>
</feature>
<evidence type="ECO:0000256" key="9">
    <source>
        <dbReference type="ARBA" id="ARBA00023002"/>
    </source>
</evidence>
<dbReference type="Proteomes" id="UP001056384">
    <property type="component" value="Chromosome 1"/>
</dbReference>
<dbReference type="PANTHER" id="PTHR43756">
    <property type="entry name" value="CHOLINE MONOOXYGENASE, CHLOROPLASTIC"/>
    <property type="match status" value="1"/>
</dbReference>
<dbReference type="Pfam" id="PF00355">
    <property type="entry name" value="Rieske"/>
    <property type="match status" value="1"/>
</dbReference>
<evidence type="ECO:0000256" key="4">
    <source>
        <dbReference type="ARBA" id="ARBA00010848"/>
    </source>
</evidence>
<dbReference type="GO" id="GO:0051213">
    <property type="term" value="F:dioxygenase activity"/>
    <property type="evidence" value="ECO:0007669"/>
    <property type="project" value="UniProtKB-KW"/>
</dbReference>
<evidence type="ECO:0000256" key="3">
    <source>
        <dbReference type="ARBA" id="ARBA00004866"/>
    </source>
</evidence>
<feature type="domain" description="Rieske" evidence="14">
    <location>
        <begin position="62"/>
        <end position="128"/>
    </location>
</feature>
<keyword evidence="8" id="KW-0479">Metal-binding</keyword>
<keyword evidence="7" id="KW-0001">2Fe-2S</keyword>
<sequence>MSTKPKSRGPQCTSPYTDGKAGSMASLPASWFTSSEMYDLERRAIFSKKWMLTTHQIRLPIPGDWIKFEIVGYEYVISRDRKGEIHAFHNACRHRGYHVVEGASGHNQILSCRYHGWSCALDGRLTKANWYEDIQGFDKNQNGLFKIHTRVDALGFVWVNLDSSETPEPWESEFDDIDRGERYNGYDLNDYVFDHEFEIDADTNWKLCSDNYNECYHCPTSHPGIDALLVVDKLTLDSNKGYMIAISPQNEQQKRDGLKLCATYWYPNVSTNILPNYIMLQRFLPRLVNRTRMHYQIFRNKNAKQELFDLIDKMYVKIMTEDEGLACGVQKNMEHDLYVSGQLHPRVESASLHMQARTREIVKEHAKREEAAGHQIWPAKPVLTLDENISEKIAPVLVTADDAHNSWRCLLLPIAHASDLVRRAVISAAAGHAPAATSNTKISTSYAYQQVIHELRRRQDLEAESLLGKQHIVLTLLVLLAKAIVDGSQDFRSVFNLLETLLRTVKDRKAFHSGEIGTFILAQVSKFRGYAALFLSRSEAITILSTCTAGGPPVNANWHEYNTSRNLYPSLNICMSTMYEVDRRACDIYLARELLGPHTPALIEMVDDFRKTLAAVLAASPGEHTLAWAVFIVAIESGGYEHREVFIQFLRRHQRVRGFGSIGKAIEYIERIWAAHEQNDWVEQIMQLPLLVV</sequence>
<dbReference type="Pfam" id="PF11951">
    <property type="entry name" value="Fungal_trans_2"/>
    <property type="match status" value="2"/>
</dbReference>
<dbReference type="PROSITE" id="PS51296">
    <property type="entry name" value="RIESKE"/>
    <property type="match status" value="1"/>
</dbReference>
<evidence type="ECO:0000313" key="16">
    <source>
        <dbReference type="Proteomes" id="UP001056384"/>
    </source>
</evidence>
<dbReference type="InterPro" id="IPR036922">
    <property type="entry name" value="Rieske_2Fe-2S_sf"/>
</dbReference>
<dbReference type="SUPFAM" id="SSF50022">
    <property type="entry name" value="ISP domain"/>
    <property type="match status" value="1"/>
</dbReference>
<keyword evidence="10" id="KW-0408">Iron</keyword>
<keyword evidence="15" id="KW-0223">Dioxygenase</keyword>
<keyword evidence="9" id="KW-0560">Oxidoreductase</keyword>
<organism evidence="15 16">
    <name type="scientific">Septoria linicola</name>
    <dbReference type="NCBI Taxonomy" id="215465"/>
    <lineage>
        <taxon>Eukaryota</taxon>
        <taxon>Fungi</taxon>
        <taxon>Dikarya</taxon>
        <taxon>Ascomycota</taxon>
        <taxon>Pezizomycotina</taxon>
        <taxon>Dothideomycetes</taxon>
        <taxon>Dothideomycetidae</taxon>
        <taxon>Mycosphaerellales</taxon>
        <taxon>Mycosphaerellaceae</taxon>
        <taxon>Septoria</taxon>
    </lineage>
</organism>
<dbReference type="GO" id="GO:0019133">
    <property type="term" value="F:choline monooxygenase activity"/>
    <property type="evidence" value="ECO:0007669"/>
    <property type="project" value="UniProtKB-EC"/>
</dbReference>
<evidence type="ECO:0000256" key="11">
    <source>
        <dbReference type="ARBA" id="ARBA00023014"/>
    </source>
</evidence>
<dbReference type="PRINTS" id="PR00090">
    <property type="entry name" value="RNGDIOXGNASE"/>
</dbReference>
<evidence type="ECO:0000313" key="15">
    <source>
        <dbReference type="EMBL" id="USW46947.1"/>
    </source>
</evidence>
<evidence type="ECO:0000259" key="14">
    <source>
        <dbReference type="PROSITE" id="PS51296"/>
    </source>
</evidence>
<comment type="pathway">
    <text evidence="3">Amine and polyamine biosynthesis; betaine biosynthesis via choline pathway; betaine aldehyde from choline (monooxygenase route): step 1/1.</text>
</comment>
<keyword evidence="11" id="KW-0411">Iron-sulfur</keyword>
<dbReference type="Gene3D" id="2.102.10.10">
    <property type="entry name" value="Rieske [2Fe-2S] iron-sulphur domain"/>
    <property type="match status" value="1"/>
</dbReference>
<dbReference type="InterPro" id="IPR001663">
    <property type="entry name" value="Rng_hydr_dOase-A"/>
</dbReference>
<comment type="cofactor">
    <cofactor evidence="1">
        <name>Fe cation</name>
        <dbReference type="ChEBI" id="CHEBI:24875"/>
    </cofactor>
</comment>
<dbReference type="EC" id="1.14.15.7" evidence="5"/>
<dbReference type="InterPro" id="IPR021858">
    <property type="entry name" value="Fun_TF"/>
</dbReference>
<evidence type="ECO:0000256" key="7">
    <source>
        <dbReference type="ARBA" id="ARBA00022714"/>
    </source>
</evidence>
<evidence type="ECO:0000256" key="8">
    <source>
        <dbReference type="ARBA" id="ARBA00022723"/>
    </source>
</evidence>
<dbReference type="EMBL" id="CP099418">
    <property type="protein sequence ID" value="USW46947.1"/>
    <property type="molecule type" value="Genomic_DNA"/>
</dbReference>
<evidence type="ECO:0000256" key="10">
    <source>
        <dbReference type="ARBA" id="ARBA00023004"/>
    </source>
</evidence>